<evidence type="ECO:0000313" key="8">
    <source>
        <dbReference type="EMBL" id="ORX96958.1"/>
    </source>
</evidence>
<evidence type="ECO:0000256" key="3">
    <source>
        <dbReference type="ARBA" id="ARBA00022989"/>
    </source>
</evidence>
<evidence type="ECO:0000256" key="5">
    <source>
        <dbReference type="SAM" id="MobiDB-lite"/>
    </source>
</evidence>
<dbReference type="InterPro" id="IPR036259">
    <property type="entry name" value="MFS_trans_sf"/>
</dbReference>
<evidence type="ECO:0000256" key="6">
    <source>
        <dbReference type="SAM" id="Phobius"/>
    </source>
</evidence>
<comment type="subcellular location">
    <subcellularLocation>
        <location evidence="1">Membrane</location>
        <topology evidence="1">Multi-pass membrane protein</topology>
    </subcellularLocation>
</comment>
<dbReference type="PANTHER" id="PTHR23501">
    <property type="entry name" value="MAJOR FACILITATOR SUPERFAMILY"/>
    <property type="match status" value="1"/>
</dbReference>
<dbReference type="InterPro" id="IPR011701">
    <property type="entry name" value="MFS"/>
</dbReference>
<comment type="caution">
    <text evidence="8">The sequence shown here is derived from an EMBL/GenBank/DDBJ whole genome shotgun (WGS) entry which is preliminary data.</text>
</comment>
<dbReference type="PANTHER" id="PTHR23501:SF198">
    <property type="entry name" value="AZOLE RESISTANCE PROTEIN 1-RELATED"/>
    <property type="match status" value="1"/>
</dbReference>
<feature type="transmembrane region" description="Helical" evidence="6">
    <location>
        <begin position="233"/>
        <end position="254"/>
    </location>
</feature>
<feature type="transmembrane region" description="Helical" evidence="6">
    <location>
        <begin position="266"/>
        <end position="287"/>
    </location>
</feature>
<feature type="transmembrane region" description="Helical" evidence="6">
    <location>
        <begin position="207"/>
        <end position="224"/>
    </location>
</feature>
<evidence type="ECO:0000256" key="4">
    <source>
        <dbReference type="ARBA" id="ARBA00023136"/>
    </source>
</evidence>
<dbReference type="OrthoDB" id="10021397at2759"/>
<keyword evidence="9" id="KW-1185">Reference proteome</keyword>
<proteinExistence type="predicted"/>
<keyword evidence="2 6" id="KW-0812">Transmembrane</keyword>
<evidence type="ECO:0000256" key="1">
    <source>
        <dbReference type="ARBA" id="ARBA00004141"/>
    </source>
</evidence>
<feature type="transmembrane region" description="Helical" evidence="6">
    <location>
        <begin position="421"/>
        <end position="443"/>
    </location>
</feature>
<keyword evidence="7" id="KW-0732">Signal</keyword>
<feature type="transmembrane region" description="Helical" evidence="6">
    <location>
        <begin position="131"/>
        <end position="153"/>
    </location>
</feature>
<keyword evidence="3 6" id="KW-1133">Transmembrane helix</keyword>
<evidence type="ECO:0000256" key="7">
    <source>
        <dbReference type="SAM" id="SignalP"/>
    </source>
</evidence>
<dbReference type="GO" id="GO:0005886">
    <property type="term" value="C:plasma membrane"/>
    <property type="evidence" value="ECO:0007669"/>
    <property type="project" value="TreeGrafter"/>
</dbReference>
<evidence type="ECO:0000313" key="9">
    <source>
        <dbReference type="Proteomes" id="UP000193144"/>
    </source>
</evidence>
<name>A0A1Y1YG77_9PLEO</name>
<dbReference type="GO" id="GO:0022857">
    <property type="term" value="F:transmembrane transporter activity"/>
    <property type="evidence" value="ECO:0007669"/>
    <property type="project" value="InterPro"/>
</dbReference>
<feature type="chain" id="PRO_5011988138" evidence="7">
    <location>
        <begin position="20"/>
        <end position="480"/>
    </location>
</feature>
<dbReference type="AlphaFoldDB" id="A0A1Y1YG77"/>
<sequence>MVALCLAVFLTGMDQTILATAAPAISNQFHALDDIGGWTNIYLLTLSSFQLLYGKLYSLFSIRVLGSLICTASPNSTTLIFRRALAGRVLIPTKIIPLSRRAIYLGIMSAVFGVAAIVGPFIGGALTDSSTWRWCFGINIPLGAITILIYIFFVETPPEPATSVLTLKEKIRQFDLPGTVILVGGLVCLLLALQWGGSKYPWGSGRVVGLLVVSGTLPLAFVAIQSSSRISKAVFIAGGVYVTVLYIPIWLQVIRNKTALESGVSWHHGYVVFSVVAGVLTSAIGYYNPAMIIGTILAITGSALSTKLTTETSTPRLTGYGLLHGCEAGFGFGQPMYVVQTLLPEADVPIGVTFIALVQNLSDSVFVAIAQCVFQNGLHNEFATFLHGGTDARLIQTGASGVLDLMPLELRSKAVEVYSDAIIHTMYIALAVSCTSIFGAVGIRWQSMKAVKKVETTLDGEKSAEGTVQPDAIETAEDTE</sequence>
<dbReference type="Proteomes" id="UP000193144">
    <property type="component" value="Unassembled WGS sequence"/>
</dbReference>
<dbReference type="Pfam" id="PF07690">
    <property type="entry name" value="MFS_1"/>
    <property type="match status" value="1"/>
</dbReference>
<dbReference type="Gene3D" id="1.20.1250.20">
    <property type="entry name" value="MFS general substrate transporter like domains"/>
    <property type="match status" value="1"/>
</dbReference>
<accession>A0A1Y1YG77</accession>
<organism evidence="8 9">
    <name type="scientific">Clohesyomyces aquaticus</name>
    <dbReference type="NCBI Taxonomy" id="1231657"/>
    <lineage>
        <taxon>Eukaryota</taxon>
        <taxon>Fungi</taxon>
        <taxon>Dikarya</taxon>
        <taxon>Ascomycota</taxon>
        <taxon>Pezizomycotina</taxon>
        <taxon>Dothideomycetes</taxon>
        <taxon>Pleosporomycetidae</taxon>
        <taxon>Pleosporales</taxon>
        <taxon>Lindgomycetaceae</taxon>
        <taxon>Clohesyomyces</taxon>
    </lineage>
</organism>
<feature type="signal peptide" evidence="7">
    <location>
        <begin position="1"/>
        <end position="19"/>
    </location>
</feature>
<dbReference type="EMBL" id="MCFA01000244">
    <property type="protein sequence ID" value="ORX96958.1"/>
    <property type="molecule type" value="Genomic_DNA"/>
</dbReference>
<keyword evidence="4 6" id="KW-0472">Membrane</keyword>
<gene>
    <name evidence="8" type="ORF">BCR34DRAFT_628711</name>
</gene>
<reference evidence="8 9" key="1">
    <citation type="submission" date="2016-07" db="EMBL/GenBank/DDBJ databases">
        <title>Pervasive Adenine N6-methylation of Active Genes in Fungi.</title>
        <authorList>
            <consortium name="DOE Joint Genome Institute"/>
            <person name="Mondo S.J."/>
            <person name="Dannebaum R.O."/>
            <person name="Kuo R.C."/>
            <person name="Labutti K."/>
            <person name="Haridas S."/>
            <person name="Kuo A."/>
            <person name="Salamov A."/>
            <person name="Ahrendt S.R."/>
            <person name="Lipzen A."/>
            <person name="Sullivan W."/>
            <person name="Andreopoulos W.B."/>
            <person name="Clum A."/>
            <person name="Lindquist E."/>
            <person name="Daum C."/>
            <person name="Ramamoorthy G.K."/>
            <person name="Gryganskyi A."/>
            <person name="Culley D."/>
            <person name="Magnuson J.K."/>
            <person name="James T.Y."/>
            <person name="O'Malley M.A."/>
            <person name="Stajich J.E."/>
            <person name="Spatafora J.W."/>
            <person name="Visel A."/>
            <person name="Grigoriev I.V."/>
        </authorList>
    </citation>
    <scope>NUCLEOTIDE SEQUENCE [LARGE SCALE GENOMIC DNA]</scope>
    <source>
        <strain evidence="8 9">CBS 115471</strain>
    </source>
</reference>
<evidence type="ECO:0000256" key="2">
    <source>
        <dbReference type="ARBA" id="ARBA00022692"/>
    </source>
</evidence>
<feature type="region of interest" description="Disordered" evidence="5">
    <location>
        <begin position="460"/>
        <end position="480"/>
    </location>
</feature>
<dbReference type="SUPFAM" id="SSF103473">
    <property type="entry name" value="MFS general substrate transporter"/>
    <property type="match status" value="1"/>
</dbReference>
<feature type="transmembrane region" description="Helical" evidence="6">
    <location>
        <begin position="174"/>
        <end position="195"/>
    </location>
</feature>
<feature type="transmembrane region" description="Helical" evidence="6">
    <location>
        <begin position="102"/>
        <end position="125"/>
    </location>
</feature>
<protein>
    <submittedName>
        <fullName evidence="8">Major facilitator superfamily domain-containing protein</fullName>
    </submittedName>
</protein>